<dbReference type="InterPro" id="IPR000182">
    <property type="entry name" value="GNAT_dom"/>
</dbReference>
<dbReference type="InterPro" id="IPR051531">
    <property type="entry name" value="N-acetyltransferase"/>
</dbReference>
<evidence type="ECO:0000313" key="6">
    <source>
        <dbReference type="Proteomes" id="UP000035540"/>
    </source>
</evidence>
<evidence type="ECO:0000313" key="5">
    <source>
        <dbReference type="EMBL" id="AKK08215.1"/>
    </source>
</evidence>
<proteinExistence type="inferred from homology"/>
<dbReference type="Gene3D" id="3.40.630.30">
    <property type="match status" value="1"/>
</dbReference>
<evidence type="ECO:0000256" key="1">
    <source>
        <dbReference type="ARBA" id="ARBA00022679"/>
    </source>
</evidence>
<dbReference type="Pfam" id="PF13302">
    <property type="entry name" value="Acetyltransf_3"/>
    <property type="match status" value="1"/>
</dbReference>
<evidence type="ECO:0000256" key="3">
    <source>
        <dbReference type="ARBA" id="ARBA00038502"/>
    </source>
</evidence>
<dbReference type="SUPFAM" id="SSF55729">
    <property type="entry name" value="Acyl-CoA N-acyltransferases (Nat)"/>
    <property type="match status" value="1"/>
</dbReference>
<reference evidence="5 6" key="1">
    <citation type="journal article" date="2015" name="Genome Announc.">
        <title>Complete Genome Sequence of the Type Strain Corynebacterium testudinoris DSM 44614, Recovered from Necrotic Lesions in the Mouth of a Tortoise.</title>
        <authorList>
            <person name="Ruckert C."/>
            <person name="Kriete M."/>
            <person name="Jaenicke S."/>
            <person name="Winkler A."/>
            <person name="Tauch A."/>
        </authorList>
    </citation>
    <scope>NUCLEOTIDE SEQUENCE [LARGE SCALE GENOMIC DNA]</scope>
    <source>
        <strain evidence="5 6">DSM 44614</strain>
    </source>
</reference>
<keyword evidence="5" id="KW-0689">Ribosomal protein</keyword>
<feature type="domain" description="N-acetyltransferase" evidence="4">
    <location>
        <begin position="42"/>
        <end position="214"/>
    </location>
</feature>
<dbReference type="STRING" id="136857.CTEST_03830"/>
<dbReference type="GO" id="GO:0005737">
    <property type="term" value="C:cytoplasm"/>
    <property type="evidence" value="ECO:0007669"/>
    <property type="project" value="TreeGrafter"/>
</dbReference>
<protein>
    <submittedName>
        <fullName evidence="5">Acetyltransferase, ribosomal protein N-acetylase</fullName>
        <ecNumber evidence="5">2.3.1.128</ecNumber>
    </submittedName>
</protein>
<dbReference type="EMBL" id="CP011545">
    <property type="protein sequence ID" value="AKK08215.1"/>
    <property type="molecule type" value="Genomic_DNA"/>
</dbReference>
<dbReference type="GO" id="GO:0008999">
    <property type="term" value="F:protein-N-terminal-alanine acetyltransferase activity"/>
    <property type="evidence" value="ECO:0007669"/>
    <property type="project" value="TreeGrafter"/>
</dbReference>
<dbReference type="PANTHER" id="PTHR43792:SF8">
    <property type="entry name" value="[RIBOSOMAL PROTEIN US5]-ALANINE N-ACETYLTRANSFERASE"/>
    <property type="match status" value="1"/>
</dbReference>
<keyword evidence="5" id="KW-0687">Ribonucleoprotein</keyword>
<evidence type="ECO:0000256" key="2">
    <source>
        <dbReference type="ARBA" id="ARBA00023315"/>
    </source>
</evidence>
<comment type="similarity">
    <text evidence="3">Belongs to the acetyltransferase family. RimJ subfamily.</text>
</comment>
<sequence length="230" mass="25702">MLDPLGLSYRRVSRPGSGPRDLVHPGWPESTPVVQLPDGSRLRLRPLMRRDGRDWSEYRTLDESFLKPVEPTMPEEWEIAHSPSAFWRFLTGLRSAAQRGQVVPFAIELNGAFAGQVTLGSIQHGSISDCWIGYWVHSAFMGRGVATAACALGTDHAFLRIGLHRVTATYLPDNPASGRVLALNGFRQAGFLHGNLHIDGRWQDHHLVAQNREDHRGTCVSRLREQGRLL</sequence>
<evidence type="ECO:0000259" key="4">
    <source>
        <dbReference type="PROSITE" id="PS51186"/>
    </source>
</evidence>
<accession>A0A0G3H653</accession>
<dbReference type="AlphaFoldDB" id="A0A0G3H653"/>
<dbReference type="RefSeq" id="WP_047252609.1">
    <property type="nucleotide sequence ID" value="NZ_CP011545.1"/>
</dbReference>
<dbReference type="KEGG" id="cted:CTEST_03830"/>
<reference evidence="6" key="2">
    <citation type="submission" date="2015-05" db="EMBL/GenBank/DDBJ databases">
        <title>Complete genome sequence of Corynebacterium testudinoris DSM 44614, recovered from necrotic lesions in the mouth of a tortoise.</title>
        <authorList>
            <person name="Ruckert C."/>
            <person name="Albersmeier A."/>
            <person name="Winkler A."/>
            <person name="Tauch A."/>
        </authorList>
    </citation>
    <scope>NUCLEOTIDE SEQUENCE [LARGE SCALE GENOMIC DNA]</scope>
    <source>
        <strain evidence="6">DSM 44614</strain>
    </source>
</reference>
<keyword evidence="6" id="KW-1185">Reference proteome</keyword>
<dbReference type="OrthoDB" id="5242221at2"/>
<dbReference type="PANTHER" id="PTHR43792">
    <property type="entry name" value="GNAT FAMILY, PUTATIVE (AFU_ORTHOLOGUE AFUA_3G00765)-RELATED-RELATED"/>
    <property type="match status" value="1"/>
</dbReference>
<gene>
    <name evidence="5" type="ORF">CTEST_03830</name>
</gene>
<keyword evidence="1 5" id="KW-0808">Transferase</keyword>
<dbReference type="InterPro" id="IPR016181">
    <property type="entry name" value="Acyl_CoA_acyltransferase"/>
</dbReference>
<dbReference type="EC" id="2.3.1.128" evidence="5"/>
<keyword evidence="2 5" id="KW-0012">Acyltransferase</keyword>
<name>A0A0G3H653_9CORY</name>
<dbReference type="GO" id="GO:0005840">
    <property type="term" value="C:ribosome"/>
    <property type="evidence" value="ECO:0007669"/>
    <property type="project" value="UniProtKB-KW"/>
</dbReference>
<organism evidence="5 6">
    <name type="scientific">Corynebacterium testudinoris</name>
    <dbReference type="NCBI Taxonomy" id="136857"/>
    <lineage>
        <taxon>Bacteria</taxon>
        <taxon>Bacillati</taxon>
        <taxon>Actinomycetota</taxon>
        <taxon>Actinomycetes</taxon>
        <taxon>Mycobacteriales</taxon>
        <taxon>Corynebacteriaceae</taxon>
        <taxon>Corynebacterium</taxon>
    </lineage>
</organism>
<dbReference type="PATRIC" id="fig|136857.5.peg.757"/>
<dbReference type="PROSITE" id="PS51186">
    <property type="entry name" value="GNAT"/>
    <property type="match status" value="1"/>
</dbReference>
<dbReference type="Proteomes" id="UP000035540">
    <property type="component" value="Chromosome"/>
</dbReference>